<sequence>MARLLRIQLLTVLAVAMIGVDIVIRLRAMEKTVISSPSYRRTPPKPPLLVSKGNTRPRSSIFTRAANDTVGKFDGMGNLVSKIRDPCNYKVQIYDRKGILLKERSDTFRNIAPRKKGRRNIPVSVQCGGNSTVTVTIGDEKRKFKGMDAVLFHLCLRLVPPRSLPVGMNPKQAWVFCSWETPYISTAPQFRIKEIDVPSLSGFTANAAWTYHRTSEITTQFGFYEHGKPMVNKTRTVDEWVQGKTDLVLWMGSNCGITSWPRLKFVEKLQSYIPVDMYGRCGNLTCEPRSSPKCNEELVRKYKFYLALENSECEEYITEKMWDRTLLLGVVPIVYGASRKDYEEFLPPNSFIYVGDYNTVKELADYLKLLDSRPDLYAKYFEWKYKGRVSTTKVFYSPFDPSRFCHLIPIIEKVRRGELPREPVLSSHFFQTCREKPNSVVDGWNPW</sequence>
<keyword evidence="5" id="KW-0812">Transmembrane</keyword>
<dbReference type="Pfam" id="PF00852">
    <property type="entry name" value="Glyco_transf_10"/>
    <property type="match status" value="1"/>
</dbReference>
<comment type="similarity">
    <text evidence="2 5">Belongs to the glycosyltransferase 10 family.</text>
</comment>
<dbReference type="GO" id="GO:0046920">
    <property type="term" value="F:alpha-(1-&gt;3)-fucosyltransferase activity"/>
    <property type="evidence" value="ECO:0007669"/>
    <property type="project" value="TreeGrafter"/>
</dbReference>
<evidence type="ECO:0000256" key="3">
    <source>
        <dbReference type="ARBA" id="ARBA00022676"/>
    </source>
</evidence>
<evidence type="ECO:0000313" key="7">
    <source>
        <dbReference type="Proteomes" id="UP000694845"/>
    </source>
</evidence>
<dbReference type="RefSeq" id="XP_022110763.1">
    <property type="nucleotide sequence ID" value="XM_022255071.1"/>
</dbReference>
<dbReference type="PANTHER" id="PTHR11929">
    <property type="entry name" value="ALPHA- 1,3 -FUCOSYLTRANSFERASE"/>
    <property type="match status" value="1"/>
</dbReference>
<dbReference type="SUPFAM" id="SSF53756">
    <property type="entry name" value="UDP-Glycosyltransferase/glycogen phosphorylase"/>
    <property type="match status" value="1"/>
</dbReference>
<evidence type="ECO:0000256" key="1">
    <source>
        <dbReference type="ARBA" id="ARBA00004922"/>
    </source>
</evidence>
<evidence type="ECO:0000256" key="2">
    <source>
        <dbReference type="ARBA" id="ARBA00008919"/>
    </source>
</evidence>
<dbReference type="InterPro" id="IPR055270">
    <property type="entry name" value="Glyco_tran_10_C"/>
</dbReference>
<feature type="domain" description="Fucosyltransferase C-terminal" evidence="6">
    <location>
        <begin position="242"/>
        <end position="412"/>
    </location>
</feature>
<dbReference type="AlphaFoldDB" id="A0A8B7ZZ12"/>
<evidence type="ECO:0000259" key="6">
    <source>
        <dbReference type="Pfam" id="PF00852"/>
    </source>
</evidence>
<dbReference type="OMA" id="TYHRTSE"/>
<dbReference type="InterPro" id="IPR038577">
    <property type="entry name" value="GT10-like_C_sf"/>
</dbReference>
<gene>
    <name evidence="8" type="primary">LOC110990202</name>
</gene>
<dbReference type="KEGG" id="aplc:110990202"/>
<name>A0A8B7ZZ12_ACAPL</name>
<keyword evidence="4 5" id="KW-0808">Transferase</keyword>
<dbReference type="UniPathway" id="UPA00378"/>
<reference evidence="8" key="1">
    <citation type="submission" date="2025-08" db="UniProtKB">
        <authorList>
            <consortium name="RefSeq"/>
        </authorList>
    </citation>
    <scope>IDENTIFICATION</scope>
</reference>
<keyword evidence="3 5" id="KW-0328">Glycosyltransferase</keyword>
<dbReference type="OrthoDB" id="427096at2759"/>
<dbReference type="Proteomes" id="UP000694845">
    <property type="component" value="Unplaced"/>
</dbReference>
<comment type="subcellular location">
    <subcellularLocation>
        <location evidence="5">Golgi apparatus</location>
        <location evidence="5">Golgi stack membrane</location>
        <topology evidence="5">Single-pass type II membrane protein</topology>
    </subcellularLocation>
</comment>
<dbReference type="Gene3D" id="3.40.50.11660">
    <property type="entry name" value="Glycosyl transferase family 10, C-terminal domain"/>
    <property type="match status" value="1"/>
</dbReference>
<keyword evidence="7" id="KW-1185">Reference proteome</keyword>
<protein>
    <recommendedName>
        <fullName evidence="5">Fucosyltransferase</fullName>
        <ecNumber evidence="5">2.4.1.-</ecNumber>
    </recommendedName>
</protein>
<dbReference type="InterPro" id="IPR001503">
    <property type="entry name" value="Glyco_trans_10"/>
</dbReference>
<evidence type="ECO:0000313" key="8">
    <source>
        <dbReference type="RefSeq" id="XP_022110763.1"/>
    </source>
</evidence>
<keyword evidence="5" id="KW-0333">Golgi apparatus</keyword>
<accession>A0A8B7ZZ12</accession>
<dbReference type="GO" id="GO:0032580">
    <property type="term" value="C:Golgi cisterna membrane"/>
    <property type="evidence" value="ECO:0007669"/>
    <property type="project" value="UniProtKB-SubCell"/>
</dbReference>
<evidence type="ECO:0000256" key="5">
    <source>
        <dbReference type="RuleBase" id="RU003832"/>
    </source>
</evidence>
<keyword evidence="5" id="KW-0472">Membrane</keyword>
<dbReference type="EC" id="2.4.1.-" evidence="5"/>
<dbReference type="GeneID" id="110990202"/>
<dbReference type="PANTHER" id="PTHR11929:SF145">
    <property type="entry name" value="ALPHA-(1,3)-FUCOSYLTRANSFERASE FUT-1"/>
    <property type="match status" value="1"/>
</dbReference>
<organism evidence="7 8">
    <name type="scientific">Acanthaster planci</name>
    <name type="common">Crown-of-thorns starfish</name>
    <dbReference type="NCBI Taxonomy" id="133434"/>
    <lineage>
        <taxon>Eukaryota</taxon>
        <taxon>Metazoa</taxon>
        <taxon>Echinodermata</taxon>
        <taxon>Eleutherozoa</taxon>
        <taxon>Asterozoa</taxon>
        <taxon>Asteroidea</taxon>
        <taxon>Valvatacea</taxon>
        <taxon>Valvatida</taxon>
        <taxon>Acanthasteridae</taxon>
        <taxon>Acanthaster</taxon>
    </lineage>
</organism>
<proteinExistence type="inferred from homology"/>
<dbReference type="FunFam" id="3.40.50.11660:FF:000004">
    <property type="entry name" value="Glycoprotein 3-alpha-L-fucosyltransferase A"/>
    <property type="match status" value="1"/>
</dbReference>
<evidence type="ECO:0000256" key="4">
    <source>
        <dbReference type="ARBA" id="ARBA00022679"/>
    </source>
</evidence>
<comment type="pathway">
    <text evidence="1">Protein modification; protein glycosylation.</text>
</comment>